<feature type="compositionally biased region" description="Acidic residues" evidence="2">
    <location>
        <begin position="799"/>
        <end position="813"/>
    </location>
</feature>
<protein>
    <submittedName>
        <fullName evidence="4">Arsenate reductase</fullName>
    </submittedName>
</protein>
<feature type="compositionally biased region" description="Low complexity" evidence="2">
    <location>
        <begin position="1044"/>
        <end position="1054"/>
    </location>
</feature>
<feature type="coiled-coil region" evidence="1">
    <location>
        <begin position="230"/>
        <end position="285"/>
    </location>
</feature>
<feature type="compositionally biased region" description="Acidic residues" evidence="2">
    <location>
        <begin position="1412"/>
        <end position="1522"/>
    </location>
</feature>
<feature type="compositionally biased region" description="Acidic residues" evidence="2">
    <location>
        <begin position="1199"/>
        <end position="1213"/>
    </location>
</feature>
<reference evidence="4 5" key="1">
    <citation type="journal article" date="2020" name="J. Nat. Prod.">
        <title>Genomics-Metabolomics Profiling Disclosed Marine Vibrio spartinae 3.6 as a Producer of a New Branched Side Chain Prodigiosin.</title>
        <authorList>
            <person name="Vitale G.A."/>
            <person name="Sciarretta M."/>
            <person name="Palma Esposito F."/>
            <person name="January G.G."/>
            <person name="Giaccio M."/>
            <person name="Bunk B."/>
            <person name="Sproer C."/>
            <person name="Bajerski F."/>
            <person name="Power D."/>
            <person name="Festa C."/>
            <person name="Monti M.C."/>
            <person name="D'Auria M.V."/>
            <person name="de Pascale D."/>
        </authorList>
    </citation>
    <scope>NUCLEOTIDE SEQUENCE [LARGE SCALE GENOMIC DNA]</scope>
    <source>
        <strain evidence="4 5">3.6</strain>
    </source>
</reference>
<feature type="region of interest" description="Disordered" evidence="2">
    <location>
        <begin position="454"/>
        <end position="483"/>
    </location>
</feature>
<dbReference type="NCBIfam" id="TIGR03504">
    <property type="entry name" value="FimV_Cterm"/>
    <property type="match status" value="1"/>
</dbReference>
<dbReference type="RefSeq" id="WP_182288318.1">
    <property type="nucleotide sequence ID" value="NZ_CP046268.1"/>
</dbReference>
<proteinExistence type="predicted"/>
<feature type="region of interest" description="Disordered" evidence="2">
    <location>
        <begin position="1702"/>
        <end position="1721"/>
    </location>
</feature>
<evidence type="ECO:0000256" key="3">
    <source>
        <dbReference type="SAM" id="Phobius"/>
    </source>
</evidence>
<evidence type="ECO:0000313" key="5">
    <source>
        <dbReference type="Proteomes" id="UP000515264"/>
    </source>
</evidence>
<keyword evidence="3" id="KW-0472">Membrane</keyword>
<feature type="transmembrane region" description="Helical" evidence="3">
    <location>
        <begin position="297"/>
        <end position="319"/>
    </location>
</feature>
<feature type="compositionally biased region" description="Acidic residues" evidence="2">
    <location>
        <begin position="857"/>
        <end position="876"/>
    </location>
</feature>
<feature type="compositionally biased region" description="Acidic residues" evidence="2">
    <location>
        <begin position="1055"/>
        <end position="1074"/>
    </location>
</feature>
<feature type="compositionally biased region" description="Acidic residues" evidence="2">
    <location>
        <begin position="590"/>
        <end position="644"/>
    </location>
</feature>
<feature type="compositionally biased region" description="Acidic residues" evidence="2">
    <location>
        <begin position="571"/>
        <end position="581"/>
    </location>
</feature>
<feature type="compositionally biased region" description="Acidic residues" evidence="2">
    <location>
        <begin position="828"/>
        <end position="845"/>
    </location>
</feature>
<feature type="compositionally biased region" description="Acidic residues" evidence="2">
    <location>
        <begin position="889"/>
        <end position="914"/>
    </location>
</feature>
<dbReference type="Gene3D" id="1.20.58.2200">
    <property type="match status" value="1"/>
</dbReference>
<feature type="compositionally biased region" description="Acidic residues" evidence="2">
    <location>
        <begin position="1339"/>
        <end position="1374"/>
    </location>
</feature>
<feature type="region of interest" description="Disordered" evidence="2">
    <location>
        <begin position="549"/>
        <end position="652"/>
    </location>
</feature>
<evidence type="ECO:0000313" key="4">
    <source>
        <dbReference type="EMBL" id="QMV13756.1"/>
    </source>
</evidence>
<feature type="region of interest" description="Disordered" evidence="2">
    <location>
        <begin position="328"/>
        <end position="358"/>
    </location>
</feature>
<feature type="compositionally biased region" description="Acidic residues" evidence="2">
    <location>
        <begin position="1127"/>
        <end position="1144"/>
    </location>
</feature>
<keyword evidence="3" id="KW-1133">Transmembrane helix</keyword>
<dbReference type="InterPro" id="IPR020011">
    <property type="entry name" value="FimV_C"/>
</dbReference>
<dbReference type="EMBL" id="CP046268">
    <property type="protein sequence ID" value="QMV13756.1"/>
    <property type="molecule type" value="Genomic_DNA"/>
</dbReference>
<gene>
    <name evidence="4" type="ORF">Vspart_00998</name>
</gene>
<keyword evidence="5" id="KW-1185">Reference proteome</keyword>
<keyword evidence="3" id="KW-0812">Transmembrane</keyword>
<feature type="compositionally biased region" description="Acidic residues" evidence="2">
    <location>
        <begin position="1298"/>
        <end position="1317"/>
    </location>
</feature>
<feature type="compositionally biased region" description="Acidic residues" evidence="2">
    <location>
        <begin position="744"/>
        <end position="753"/>
    </location>
</feature>
<feature type="compositionally biased region" description="Acidic residues" evidence="2">
    <location>
        <begin position="1026"/>
        <end position="1043"/>
    </location>
</feature>
<feature type="compositionally biased region" description="Acidic residues" evidence="2">
    <location>
        <begin position="1228"/>
        <end position="1245"/>
    </location>
</feature>
<organism evidence="4 5">
    <name type="scientific">Vibrio spartinae</name>
    <dbReference type="NCBI Taxonomy" id="1918945"/>
    <lineage>
        <taxon>Bacteria</taxon>
        <taxon>Pseudomonadati</taxon>
        <taxon>Pseudomonadota</taxon>
        <taxon>Gammaproteobacteria</taxon>
        <taxon>Vibrionales</taxon>
        <taxon>Vibrionaceae</taxon>
        <taxon>Vibrio</taxon>
    </lineage>
</organism>
<feature type="compositionally biased region" description="Acidic residues" evidence="2">
    <location>
        <begin position="958"/>
        <end position="977"/>
    </location>
</feature>
<feature type="compositionally biased region" description="Acidic residues" evidence="2">
    <location>
        <begin position="1257"/>
        <end position="1276"/>
    </location>
</feature>
<sequence length="1857" mass="201071">MRQFLKRLLLPFAIAVVGQVFLVHAEGIRLLGPTGQVQSSPQYSEAVRSSAAQSNNEPSKFYGPTSATETLWSIASKLRPSNQVTVQQTLLALYQLNPESFEQQNIHSLMPGSRLRIPSLAQIRSVTTEEATRVMQAHQQRLDQASRLAATASSSAARARPVKPPEPASVKADTPPAAQPDTKPAQQTGTQQVSPATEKIIPSEQPAQTEAPQSVLSFSSSDATGTGSEILALEEKNHRLTLMLSKVQSEVSDLKNELGDENKVRTEVEKLLAEERRKRAEAERMAPTSLDKLLSNWWTVGALALIPGLLIALLVMWLVGRRRKSDTTADASTEMKDVSDKPISIGDAAEGSDQDDELDDLSLDDDLFSTTNLEVEENEAQDEADVDDVFAELDDVDLDLDLGDESEEDLFASIDDDGDLVDTDLDSDFSASANGISVNSEDKAVGLEEMERALEDASLGADDEEQDEDFDLSSDDQVGMSQDEIETLLDGDALEDDLDTELDQSMLDDLLAEEQDDEFDLGDVGVASDSDLEALFDSIEQQADLEQLEANSQDDSFLDEAFDTGAFDTLDTSEDESENVTDETTALLDELLDESDGTDDELNWDKELEDLGGSDLDDESDDDPFDFDTLELDEDLEADTELGEADTTPIDDGTELFDELLEIEQHGIEEDDDFNREGFIDDLISSAPDKDPLLDAVDFEASVSAEAPEEDSNDFDFNPEIEGSEQVDEDDSVAANEFGVPQDTDWDIEEEQEPSSALTSDDEEVTESEFPDLDETAALSESDTSPADTEGSVLSDSEMTSEIDSDIDSDIDQPSEMPESSADVPVIEADDVAEAGIETEQDIEPEATQAEATVEQPESDDLSDFIDDDVFPELDETAVLSEFDTSPADTEDSGLSDSEMTSEIDSDIDSDIDQPSEMPESSADVPVIEADDVAEAGIETEQDIEPEATQAEATAEQPESDDLSDFIDDDVFPELDETAALSESDTSPADTEDSGLSDSAMTSDIDSDIDQPSEMPESSADAPVIEADDVAEAGIETEQDIEPEATQAEATAEQPESDDLSDFIDDDVFPELDETAVLSEFDTSPADTEDSGLSDSAMTSEIDSDIDSNIDLPSEMPESSADVPVIEADDVAEADIETEQDIEPEATQAEATVEQPESDDLSDFIDDDVFPELDETALLSESDTSPADTEGSVLSDSEMTSEIDSDIDSDIDQPSEMPESSADVPVIEADDVAEAGIETEQEIEPEATQAEAAVEQPESDDLSDFIDDDALPEFDETAALGESDTSPADANELVSEQPESDDLSDFIDDDALPEFDETAALGESDTSPADANELVSEQPESDDLSEFIDDDALPEFDETAALDESDTSPADADELVSKQPESDDLSEFIDDDALPEFDETAALGEFDISPTDADELVSEQPESDDLSEFIDDDALPEFDETAALDESDTSPADADELVSEQPESDDLSEFIDDDALPEFDETAALDESDTSPADADELVSEQPESDDLSEFIDDDALPEFDETAALGESDTSPADADELVSEQPESDDLSEFIDDDALPEFDETAALGESDTSPTDADELLSEQPESDDLSEFIDDDALPEFDETAALDESDTSPADADASEMASDVAPETDLTTESSDFVDEEAGLKSFPKASLDEDALGALLDENAEPEQYVFEPSLDADRIASAGMDFESMLSMGGEDWNGFKLSPEQQASIPDEVPEEELDVWRSENQTYEPQADSEDWEVQDDLFYNESGQPRHLTIDELMSQVEGNAHPFEDVDLKLDVGLNEFPDVIGDITNVDVDSNAEAAGKLDLAKIYIEMNDEAGAVKLLEEAIVDGNDDIRQAAKRLIDELSRRS</sequence>
<feature type="compositionally biased region" description="Low complexity" evidence="2">
    <location>
        <begin position="947"/>
        <end position="957"/>
    </location>
</feature>
<feature type="compositionally biased region" description="Acidic residues" evidence="2">
    <location>
        <begin position="461"/>
        <end position="474"/>
    </location>
</feature>
<dbReference type="InterPro" id="IPR020012">
    <property type="entry name" value="LysM_FimV"/>
</dbReference>
<name>A0ABX6QWY1_9VIBR</name>
<evidence type="ECO:0000256" key="1">
    <source>
        <dbReference type="SAM" id="Coils"/>
    </source>
</evidence>
<feature type="compositionally biased region" description="Low complexity" evidence="2">
    <location>
        <begin position="145"/>
        <end position="159"/>
    </location>
</feature>
<dbReference type="CDD" id="cd00118">
    <property type="entry name" value="LysM"/>
    <property type="match status" value="1"/>
</dbReference>
<feature type="region of interest" description="Disordered" evidence="2">
    <location>
        <begin position="136"/>
        <end position="196"/>
    </location>
</feature>
<feature type="compositionally biased region" description="Acidic residues" evidence="2">
    <location>
        <begin position="1535"/>
        <end position="1563"/>
    </location>
</feature>
<feature type="compositionally biased region" description="Acidic residues" evidence="2">
    <location>
        <begin position="929"/>
        <end position="946"/>
    </location>
</feature>
<feature type="compositionally biased region" description="Acidic residues" evidence="2">
    <location>
        <begin position="760"/>
        <end position="775"/>
    </location>
</feature>
<feature type="compositionally biased region" description="Acidic residues" evidence="2">
    <location>
        <begin position="707"/>
        <end position="732"/>
    </location>
</feature>
<accession>A0ABX6QWY1</accession>
<evidence type="ECO:0000256" key="2">
    <source>
        <dbReference type="SAM" id="MobiDB-lite"/>
    </source>
</evidence>
<feature type="compositionally biased region" description="Acidic residues" evidence="2">
    <location>
        <begin position="1576"/>
        <end position="1612"/>
    </location>
</feature>
<dbReference type="NCBIfam" id="TIGR03505">
    <property type="entry name" value="FimV_core"/>
    <property type="match status" value="1"/>
</dbReference>
<dbReference type="Proteomes" id="UP000515264">
    <property type="component" value="Chromosome 1"/>
</dbReference>
<feature type="compositionally biased region" description="Polar residues" evidence="2">
    <location>
        <begin position="184"/>
        <end position="195"/>
    </location>
</feature>
<feature type="region of interest" description="Disordered" evidence="2">
    <location>
        <begin position="702"/>
        <end position="1653"/>
    </location>
</feature>
<feature type="compositionally biased region" description="Acidic residues" evidence="2">
    <location>
        <begin position="1156"/>
        <end position="1175"/>
    </location>
</feature>
<dbReference type="InterPro" id="IPR018392">
    <property type="entry name" value="LysM"/>
</dbReference>
<dbReference type="InterPro" id="IPR038440">
    <property type="entry name" value="FimV_C_sf"/>
</dbReference>
<feature type="compositionally biased region" description="Acidic residues" evidence="2">
    <location>
        <begin position="1382"/>
        <end position="1399"/>
    </location>
</feature>
<keyword evidence="1" id="KW-0175">Coiled coil</keyword>